<evidence type="ECO:0000313" key="4">
    <source>
        <dbReference type="Proteomes" id="UP000275076"/>
    </source>
</evidence>
<feature type="compositionally biased region" description="Acidic residues" evidence="1">
    <location>
        <begin position="352"/>
        <end position="373"/>
    </location>
</feature>
<feature type="signal peptide" evidence="2">
    <location>
        <begin position="1"/>
        <end position="24"/>
    </location>
</feature>
<sequence length="373" mass="43169">MDKLRVGMLILVLAMFSAACMSEAETNDENGEKEVPSEPEEEPDESDNQEPEEVMAAEDVLQQSINKMEDLQSYTIDTNMNQHIQLNKEESLKNKYRSNTAVNLDPVRYHESSTIEKTQTDPMNQDISLISLERYFTEEGFYIFDSTEGRWTKFPDQFTQDFQSYDDSFENPQHILEMIETYNNDIAIEEGNRHYQLTFRGDNDQTQQIALQMIGMVNTEFSSTMEDMMYMTEIADLEYELQIDKETLYAKKLKMNLTMNMNTEEGEAYQSNHVVVAHYSDLAETEEVSVPSHVLNQAEEMEIHEFSGFDDMEEFDTIDGMEMDELYDDNDGESTEDTILDFDLSEYLNGGSEEDETDEEEPSLESDTPDEPK</sequence>
<feature type="compositionally biased region" description="Acidic residues" evidence="1">
    <location>
        <begin position="37"/>
        <end position="53"/>
    </location>
</feature>
<evidence type="ECO:0000256" key="1">
    <source>
        <dbReference type="SAM" id="MobiDB-lite"/>
    </source>
</evidence>
<comment type="caution">
    <text evidence="3">The sequence shown here is derived from an EMBL/GenBank/DDBJ whole genome shotgun (WGS) entry which is preliminary data.</text>
</comment>
<gene>
    <name evidence="3" type="ORF">D7Z54_24490</name>
</gene>
<keyword evidence="4" id="KW-1185">Reference proteome</keyword>
<dbReference type="Pfam" id="PF20316">
    <property type="entry name" value="DUF6612"/>
    <property type="match status" value="1"/>
</dbReference>
<feature type="region of interest" description="Disordered" evidence="1">
    <location>
        <begin position="345"/>
        <end position="373"/>
    </location>
</feature>
<dbReference type="RefSeq" id="WP_125560035.1">
    <property type="nucleotide sequence ID" value="NZ_RBVX01000032.1"/>
</dbReference>
<dbReference type="AlphaFoldDB" id="A0A428MXH5"/>
<feature type="region of interest" description="Disordered" evidence="1">
    <location>
        <begin position="24"/>
        <end position="53"/>
    </location>
</feature>
<evidence type="ECO:0000313" key="3">
    <source>
        <dbReference type="EMBL" id="RSL30796.1"/>
    </source>
</evidence>
<dbReference type="InterPro" id="IPR046720">
    <property type="entry name" value="DUF6612"/>
</dbReference>
<protein>
    <submittedName>
        <fullName evidence="3">Uncharacterized protein</fullName>
    </submittedName>
</protein>
<keyword evidence="2" id="KW-0732">Signal</keyword>
<accession>A0A428MXH5</accession>
<dbReference type="Proteomes" id="UP000275076">
    <property type="component" value="Unassembled WGS sequence"/>
</dbReference>
<dbReference type="PROSITE" id="PS51257">
    <property type="entry name" value="PROKAR_LIPOPROTEIN"/>
    <property type="match status" value="1"/>
</dbReference>
<dbReference type="EMBL" id="RBVX01000032">
    <property type="protein sequence ID" value="RSL30796.1"/>
    <property type="molecule type" value="Genomic_DNA"/>
</dbReference>
<evidence type="ECO:0000256" key="2">
    <source>
        <dbReference type="SAM" id="SignalP"/>
    </source>
</evidence>
<dbReference type="OrthoDB" id="1957331at2"/>
<name>A0A428MXH5_9BACI</name>
<organism evidence="3 4">
    <name type="scientific">Salibacterium salarium</name>
    <dbReference type="NCBI Taxonomy" id="284579"/>
    <lineage>
        <taxon>Bacteria</taxon>
        <taxon>Bacillati</taxon>
        <taxon>Bacillota</taxon>
        <taxon>Bacilli</taxon>
        <taxon>Bacillales</taxon>
        <taxon>Bacillaceae</taxon>
    </lineage>
</organism>
<reference evidence="3 4" key="1">
    <citation type="submission" date="2018-10" db="EMBL/GenBank/DDBJ databases">
        <title>Draft genome sequence of Bacillus salarius IM0101, isolated from a hypersaline soil in Inner Mongolia, China.</title>
        <authorList>
            <person name="Yamprayoonswat W."/>
            <person name="Boonvisut S."/>
            <person name="Jumpathong W."/>
            <person name="Sittihan S."/>
            <person name="Ruangsuj P."/>
            <person name="Wanthongcharoen S."/>
            <person name="Thongpramul N."/>
            <person name="Pimmason S."/>
            <person name="Yu B."/>
            <person name="Yasawong M."/>
        </authorList>
    </citation>
    <scope>NUCLEOTIDE SEQUENCE [LARGE SCALE GENOMIC DNA]</scope>
    <source>
        <strain evidence="3 4">IM0101</strain>
    </source>
</reference>
<proteinExistence type="predicted"/>
<feature type="chain" id="PRO_5019219183" evidence="2">
    <location>
        <begin position="25"/>
        <end position="373"/>
    </location>
</feature>